<dbReference type="EMBL" id="CM007902">
    <property type="protein sequence ID" value="OTG02325.1"/>
    <property type="molecule type" value="Genomic_DNA"/>
</dbReference>
<dbReference type="AlphaFoldDB" id="A0A251STX6"/>
<keyword evidence="3" id="KW-1185">Reference proteome</keyword>
<organism evidence="2 3">
    <name type="scientific">Helianthus annuus</name>
    <name type="common">Common sunflower</name>
    <dbReference type="NCBI Taxonomy" id="4232"/>
    <lineage>
        <taxon>Eukaryota</taxon>
        <taxon>Viridiplantae</taxon>
        <taxon>Streptophyta</taxon>
        <taxon>Embryophyta</taxon>
        <taxon>Tracheophyta</taxon>
        <taxon>Spermatophyta</taxon>
        <taxon>Magnoliopsida</taxon>
        <taxon>eudicotyledons</taxon>
        <taxon>Gunneridae</taxon>
        <taxon>Pentapetalae</taxon>
        <taxon>asterids</taxon>
        <taxon>campanulids</taxon>
        <taxon>Asterales</taxon>
        <taxon>Asteraceae</taxon>
        <taxon>Asteroideae</taxon>
        <taxon>Heliantheae alliance</taxon>
        <taxon>Heliantheae</taxon>
        <taxon>Helianthus</taxon>
    </lineage>
</organism>
<dbReference type="Proteomes" id="UP000215914">
    <property type="component" value="Chromosome 13"/>
</dbReference>
<gene>
    <name evidence="2" type="ORF">HannXRQ_Chr13g0411791</name>
</gene>
<evidence type="ECO:0000313" key="3">
    <source>
        <dbReference type="Proteomes" id="UP000215914"/>
    </source>
</evidence>
<protein>
    <submittedName>
        <fullName evidence="2">Uncharacterized protein</fullName>
    </submittedName>
</protein>
<sequence>MPIYTSASYGWGEGSSVGRKEDTTSGGSISRKKKKGSRFKAAIKIQVRVHNELEERRRSKSLEITSKSRSR</sequence>
<dbReference type="InParanoid" id="A0A251STX6"/>
<name>A0A251STX6_HELAN</name>
<feature type="region of interest" description="Disordered" evidence="1">
    <location>
        <begin position="1"/>
        <end position="37"/>
    </location>
</feature>
<evidence type="ECO:0000256" key="1">
    <source>
        <dbReference type="SAM" id="MobiDB-lite"/>
    </source>
</evidence>
<reference evidence="3" key="1">
    <citation type="journal article" date="2017" name="Nature">
        <title>The sunflower genome provides insights into oil metabolism, flowering and Asterid evolution.</title>
        <authorList>
            <person name="Badouin H."/>
            <person name="Gouzy J."/>
            <person name="Grassa C.J."/>
            <person name="Murat F."/>
            <person name="Staton S.E."/>
            <person name="Cottret L."/>
            <person name="Lelandais-Briere C."/>
            <person name="Owens G.L."/>
            <person name="Carrere S."/>
            <person name="Mayjonade B."/>
            <person name="Legrand L."/>
            <person name="Gill N."/>
            <person name="Kane N.C."/>
            <person name="Bowers J.E."/>
            <person name="Hubner S."/>
            <person name="Bellec A."/>
            <person name="Berard A."/>
            <person name="Berges H."/>
            <person name="Blanchet N."/>
            <person name="Boniface M.C."/>
            <person name="Brunel D."/>
            <person name="Catrice O."/>
            <person name="Chaidir N."/>
            <person name="Claudel C."/>
            <person name="Donnadieu C."/>
            <person name="Faraut T."/>
            <person name="Fievet G."/>
            <person name="Helmstetter N."/>
            <person name="King M."/>
            <person name="Knapp S.J."/>
            <person name="Lai Z."/>
            <person name="Le Paslier M.C."/>
            <person name="Lippi Y."/>
            <person name="Lorenzon L."/>
            <person name="Mandel J.R."/>
            <person name="Marage G."/>
            <person name="Marchand G."/>
            <person name="Marquand E."/>
            <person name="Bret-Mestries E."/>
            <person name="Morien E."/>
            <person name="Nambeesan S."/>
            <person name="Nguyen T."/>
            <person name="Pegot-Espagnet P."/>
            <person name="Pouilly N."/>
            <person name="Raftis F."/>
            <person name="Sallet E."/>
            <person name="Schiex T."/>
            <person name="Thomas J."/>
            <person name="Vandecasteele C."/>
            <person name="Vares D."/>
            <person name="Vear F."/>
            <person name="Vautrin S."/>
            <person name="Crespi M."/>
            <person name="Mangin B."/>
            <person name="Burke J.M."/>
            <person name="Salse J."/>
            <person name="Munos S."/>
            <person name="Vincourt P."/>
            <person name="Rieseberg L.H."/>
            <person name="Langlade N.B."/>
        </authorList>
    </citation>
    <scope>NUCLEOTIDE SEQUENCE [LARGE SCALE GENOMIC DNA]</scope>
    <source>
        <strain evidence="3">cv. SF193</strain>
    </source>
</reference>
<proteinExistence type="predicted"/>
<accession>A0A251STX6</accession>
<evidence type="ECO:0000313" key="2">
    <source>
        <dbReference type="EMBL" id="OTG02325.1"/>
    </source>
</evidence>